<organism evidence="1 2">
    <name type="scientific">Ruegeria phage vB_RpoP-V13</name>
    <dbReference type="NCBI Taxonomy" id="2218612"/>
    <lineage>
        <taxon>Viruses</taxon>
        <taxon>Duplodnaviria</taxon>
        <taxon>Heunggongvirae</taxon>
        <taxon>Uroviricota</taxon>
        <taxon>Caudoviricetes</taxon>
        <taxon>Schitoviridae</taxon>
        <taxon>Rhodovirinae</taxon>
        <taxon>Pomeroyivirus</taxon>
        <taxon>Pomeroyivirus V13</taxon>
    </lineage>
</organism>
<accession>A0A2Z4QGL2</accession>
<keyword evidence="2" id="KW-1185">Reference proteome</keyword>
<dbReference type="Proteomes" id="UP000250784">
    <property type="component" value="Segment"/>
</dbReference>
<reference evidence="1 2" key="1">
    <citation type="submission" date="2018-03" db="EMBL/GenBank/DDBJ databases">
        <title>Diverse roseophage infecting Ruegeria pomeroyi DSS-3.</title>
        <authorList>
            <person name="Zhan Y."/>
            <person name="Chen F."/>
            <person name="Wommack E."/>
            <person name="Nasko D."/>
        </authorList>
    </citation>
    <scope>NUCLEOTIDE SEQUENCE [LARGE SCALE GENOMIC DNA]</scope>
</reference>
<evidence type="ECO:0000313" key="1">
    <source>
        <dbReference type="EMBL" id="AWY09410.1"/>
    </source>
</evidence>
<protein>
    <submittedName>
        <fullName evidence="1">Uncharacterized protein</fullName>
    </submittedName>
</protein>
<evidence type="ECO:0000313" key="2">
    <source>
        <dbReference type="Proteomes" id="UP000250784"/>
    </source>
</evidence>
<name>A0A2Z4QGL2_9CAUD</name>
<proteinExistence type="predicted"/>
<dbReference type="EMBL" id="MH015256">
    <property type="protein sequence ID" value="AWY09410.1"/>
    <property type="molecule type" value="Genomic_DNA"/>
</dbReference>
<gene>
    <name evidence="1" type="ORF">vBRpoPV13_53</name>
</gene>
<sequence length="53" mass="5646">MFSIASANGEMCLFARSIGKSHEVKGVRVIADMMNPAGANPAFPSSFLNETKN</sequence>